<proteinExistence type="predicted"/>
<dbReference type="Proteomes" id="UP001601444">
    <property type="component" value="Unassembled WGS sequence"/>
</dbReference>
<evidence type="ECO:0000313" key="2">
    <source>
        <dbReference type="Proteomes" id="UP001601444"/>
    </source>
</evidence>
<dbReference type="RefSeq" id="WP_387702859.1">
    <property type="nucleotide sequence ID" value="NZ_JBIAMX010000021.1"/>
</dbReference>
<gene>
    <name evidence="1" type="ORF">ACFYTF_27150</name>
</gene>
<comment type="caution">
    <text evidence="1">The sequence shown here is derived from an EMBL/GenBank/DDBJ whole genome shotgun (WGS) entry which is preliminary data.</text>
</comment>
<accession>A0ABW6PVS3</accession>
<organism evidence="1 2">
    <name type="scientific">Nocardia thailandica</name>
    <dbReference type="NCBI Taxonomy" id="257275"/>
    <lineage>
        <taxon>Bacteria</taxon>
        <taxon>Bacillati</taxon>
        <taxon>Actinomycetota</taxon>
        <taxon>Actinomycetes</taxon>
        <taxon>Mycobacteriales</taxon>
        <taxon>Nocardiaceae</taxon>
        <taxon>Nocardia</taxon>
    </lineage>
</organism>
<protein>
    <submittedName>
        <fullName evidence="1">Uncharacterized protein</fullName>
    </submittedName>
</protein>
<dbReference type="EMBL" id="JBIAMX010000021">
    <property type="protein sequence ID" value="MFF0546519.1"/>
    <property type="molecule type" value="Genomic_DNA"/>
</dbReference>
<name>A0ABW6PVS3_9NOCA</name>
<sequence>MAEVRTRTFVGMSSDRTAAVRVSSSGVVLDIQLTNGFGDLRQPTWVATGEVNSAAHAIVEAVNAARSLQQAPSLFNCPPSLATDRHPVYEGENYTAVTEFDKLYHFVAEMNNNWRALMDDIDSGRFRQKRAAEVREFPVVDAHVGNSYGRIVVDGNGTLRSISLNVEEIALSNEGDVLEAIRNAVNSPATRPVPVSSGEGVETYV</sequence>
<reference evidence="1 2" key="1">
    <citation type="submission" date="2024-10" db="EMBL/GenBank/DDBJ databases">
        <title>The Natural Products Discovery Center: Release of the First 8490 Sequenced Strains for Exploring Actinobacteria Biosynthetic Diversity.</title>
        <authorList>
            <person name="Kalkreuter E."/>
            <person name="Kautsar S.A."/>
            <person name="Yang D."/>
            <person name="Bader C.D."/>
            <person name="Teijaro C.N."/>
            <person name="Fluegel L."/>
            <person name="Davis C.M."/>
            <person name="Simpson J.R."/>
            <person name="Lauterbach L."/>
            <person name="Steele A.D."/>
            <person name="Gui C."/>
            <person name="Meng S."/>
            <person name="Li G."/>
            <person name="Viehrig K."/>
            <person name="Ye F."/>
            <person name="Su P."/>
            <person name="Kiefer A.F."/>
            <person name="Nichols A."/>
            <person name="Cepeda A.J."/>
            <person name="Yan W."/>
            <person name="Fan B."/>
            <person name="Jiang Y."/>
            <person name="Adhikari A."/>
            <person name="Zheng C.-J."/>
            <person name="Schuster L."/>
            <person name="Cowan T.M."/>
            <person name="Smanski M.J."/>
            <person name="Chevrette M.G."/>
            <person name="De Carvalho L.P.S."/>
            <person name="Shen B."/>
        </authorList>
    </citation>
    <scope>NUCLEOTIDE SEQUENCE [LARGE SCALE GENOMIC DNA]</scope>
    <source>
        <strain evidence="1 2">NPDC004045</strain>
    </source>
</reference>
<keyword evidence="2" id="KW-1185">Reference proteome</keyword>
<evidence type="ECO:0000313" key="1">
    <source>
        <dbReference type="EMBL" id="MFF0546519.1"/>
    </source>
</evidence>